<dbReference type="EMBL" id="CAUJNA010000797">
    <property type="protein sequence ID" value="CAJ1381292.1"/>
    <property type="molecule type" value="Genomic_DNA"/>
</dbReference>
<evidence type="ECO:0000313" key="3">
    <source>
        <dbReference type="Proteomes" id="UP001178507"/>
    </source>
</evidence>
<comment type="caution">
    <text evidence="2">The sequence shown here is derived from an EMBL/GenBank/DDBJ whole genome shotgun (WGS) entry which is preliminary data.</text>
</comment>
<feature type="region of interest" description="Disordered" evidence="1">
    <location>
        <begin position="1"/>
        <end position="20"/>
    </location>
</feature>
<protein>
    <submittedName>
        <fullName evidence="2">Uncharacterized protein</fullName>
    </submittedName>
</protein>
<name>A0AA36I5V8_9DINO</name>
<feature type="region of interest" description="Disordered" evidence="1">
    <location>
        <begin position="72"/>
        <end position="152"/>
    </location>
</feature>
<feature type="compositionally biased region" description="Basic residues" evidence="1">
    <location>
        <begin position="122"/>
        <end position="132"/>
    </location>
</feature>
<sequence>MDDENDRAPVGPLGLRPGDPVRLKRLQANKSMNGLVGYFMKLETAEDGGRYVVELGKRGPVRVREINVEKVGPTRRSERLAAREEAADQDPDPNDLDADPEAAPSKNKKRPAPAAKAASRAAKARPKAKTTVKKPSSFAKKTAAPKPGSLSRAPASFNVLDYRICSEPSLEVQDASQMKWRPCHLYQSLRDGRIVIWYGGSEYEGLPPNKPYRFIGIPKSASGLTIFTGRAGELLDGDGEKIPARPRPGH</sequence>
<proteinExistence type="predicted"/>
<evidence type="ECO:0000313" key="2">
    <source>
        <dbReference type="EMBL" id="CAJ1381292.1"/>
    </source>
</evidence>
<feature type="compositionally biased region" description="Acidic residues" evidence="1">
    <location>
        <begin position="87"/>
        <end position="100"/>
    </location>
</feature>
<dbReference type="AlphaFoldDB" id="A0AA36I5V8"/>
<dbReference type="Proteomes" id="UP001178507">
    <property type="component" value="Unassembled WGS sequence"/>
</dbReference>
<feature type="compositionally biased region" description="Basic and acidic residues" evidence="1">
    <location>
        <begin position="75"/>
        <end position="86"/>
    </location>
</feature>
<gene>
    <name evidence="2" type="ORF">EVOR1521_LOCUS9022</name>
</gene>
<keyword evidence="3" id="KW-1185">Reference proteome</keyword>
<organism evidence="2 3">
    <name type="scientific">Effrenium voratum</name>
    <dbReference type="NCBI Taxonomy" id="2562239"/>
    <lineage>
        <taxon>Eukaryota</taxon>
        <taxon>Sar</taxon>
        <taxon>Alveolata</taxon>
        <taxon>Dinophyceae</taxon>
        <taxon>Suessiales</taxon>
        <taxon>Symbiodiniaceae</taxon>
        <taxon>Effrenium</taxon>
    </lineage>
</organism>
<evidence type="ECO:0000256" key="1">
    <source>
        <dbReference type="SAM" id="MobiDB-lite"/>
    </source>
</evidence>
<reference evidence="2" key="1">
    <citation type="submission" date="2023-08" db="EMBL/GenBank/DDBJ databases">
        <authorList>
            <person name="Chen Y."/>
            <person name="Shah S."/>
            <person name="Dougan E. K."/>
            <person name="Thang M."/>
            <person name="Chan C."/>
        </authorList>
    </citation>
    <scope>NUCLEOTIDE SEQUENCE</scope>
</reference>
<accession>A0AA36I5V8</accession>
<feature type="compositionally biased region" description="Low complexity" evidence="1">
    <location>
        <begin position="112"/>
        <end position="121"/>
    </location>
</feature>